<protein>
    <submittedName>
        <fullName evidence="1">Uncharacterized protein</fullName>
    </submittedName>
</protein>
<accession>A0A6A5GPE8</accession>
<evidence type="ECO:0000313" key="1">
    <source>
        <dbReference type="EMBL" id="KAF1756453.1"/>
    </source>
</evidence>
<name>A0A6A5GPE8_CAERE</name>
<dbReference type="RefSeq" id="XP_003096969.2">
    <property type="nucleotide sequence ID" value="XM_003096921.2"/>
</dbReference>
<comment type="caution">
    <text evidence="1">The sequence shown here is derived from an EMBL/GenBank/DDBJ whole genome shotgun (WGS) entry which is preliminary data.</text>
</comment>
<reference evidence="1 2" key="1">
    <citation type="submission" date="2019-12" db="EMBL/GenBank/DDBJ databases">
        <title>Chromosome-level assembly of the Caenorhabditis remanei genome.</title>
        <authorList>
            <person name="Teterina A.A."/>
            <person name="Willis J.H."/>
            <person name="Phillips P.C."/>
        </authorList>
    </citation>
    <scope>NUCLEOTIDE SEQUENCE [LARGE SCALE GENOMIC DNA]</scope>
    <source>
        <strain evidence="1 2">PX506</strain>
        <tissue evidence="1">Whole organism</tissue>
    </source>
</reference>
<dbReference type="KEGG" id="crq:GCK72_012906"/>
<sequence>MNTTYENSAIETNLELAEKTDNVSADSENDSVQTDNFLIGIDWNDEEDDVFQQDTVDKKSCGPEVGSYSKGLSMCTCDLDHGQRLDTNWSGLGSCALGNPNISVSKFGNLGSYDTSSAESRCTVVGDEGLKENVTPFSFKSSLEKRAKTVVRNTVVRQAMEIQRRRLHAKISRKREAVHSVTQQLEAMIKFEAKDPAQDGNNQHGGQPMYSPLFLYSVHFQEANV</sequence>
<dbReference type="CTD" id="9825960"/>
<proteinExistence type="predicted"/>
<dbReference type="AlphaFoldDB" id="A0A6A5GPE8"/>
<evidence type="ECO:0000313" key="2">
    <source>
        <dbReference type="Proteomes" id="UP000483820"/>
    </source>
</evidence>
<dbReference type="EMBL" id="WUAV01000004">
    <property type="protein sequence ID" value="KAF1756453.1"/>
    <property type="molecule type" value="Genomic_DNA"/>
</dbReference>
<gene>
    <name evidence="1" type="ORF">GCK72_012906</name>
</gene>
<dbReference type="Proteomes" id="UP000483820">
    <property type="component" value="Chromosome IV"/>
</dbReference>
<dbReference type="GeneID" id="9825960"/>
<organism evidence="1 2">
    <name type="scientific">Caenorhabditis remanei</name>
    <name type="common">Caenorhabditis vulgaris</name>
    <dbReference type="NCBI Taxonomy" id="31234"/>
    <lineage>
        <taxon>Eukaryota</taxon>
        <taxon>Metazoa</taxon>
        <taxon>Ecdysozoa</taxon>
        <taxon>Nematoda</taxon>
        <taxon>Chromadorea</taxon>
        <taxon>Rhabditida</taxon>
        <taxon>Rhabditina</taxon>
        <taxon>Rhabditomorpha</taxon>
        <taxon>Rhabditoidea</taxon>
        <taxon>Rhabditidae</taxon>
        <taxon>Peloderinae</taxon>
        <taxon>Caenorhabditis</taxon>
    </lineage>
</organism>